<name>X1V2T2_9ZZZZ</name>
<feature type="domain" description="Carbohydrate kinase PfkB" evidence="1">
    <location>
        <begin position="51"/>
        <end position="243"/>
    </location>
</feature>
<accession>X1V2T2</accession>
<protein>
    <recommendedName>
        <fullName evidence="1">Carbohydrate kinase PfkB domain-containing protein</fullName>
    </recommendedName>
</protein>
<dbReference type="SUPFAM" id="SSF53613">
    <property type="entry name" value="Ribokinase-like"/>
    <property type="match status" value="1"/>
</dbReference>
<dbReference type="InterPro" id="IPR029056">
    <property type="entry name" value="Ribokinase-like"/>
</dbReference>
<dbReference type="InterPro" id="IPR011611">
    <property type="entry name" value="PfkB_dom"/>
</dbReference>
<feature type="non-terminal residue" evidence="2">
    <location>
        <position position="257"/>
    </location>
</feature>
<comment type="caution">
    <text evidence="2">The sequence shown here is derived from an EMBL/GenBank/DDBJ whole genome shotgun (WGS) entry which is preliminary data.</text>
</comment>
<feature type="non-terminal residue" evidence="2">
    <location>
        <position position="1"/>
    </location>
</feature>
<evidence type="ECO:0000259" key="1">
    <source>
        <dbReference type="Pfam" id="PF00294"/>
    </source>
</evidence>
<evidence type="ECO:0000313" key="2">
    <source>
        <dbReference type="EMBL" id="GAJ10132.1"/>
    </source>
</evidence>
<proteinExistence type="predicted"/>
<reference evidence="2" key="1">
    <citation type="journal article" date="2014" name="Front. Microbiol.">
        <title>High frequency of phylogenetically diverse reductive dehalogenase-homologous genes in deep subseafloor sedimentary metagenomes.</title>
        <authorList>
            <person name="Kawai M."/>
            <person name="Futagami T."/>
            <person name="Toyoda A."/>
            <person name="Takaki Y."/>
            <person name="Nishi S."/>
            <person name="Hori S."/>
            <person name="Arai W."/>
            <person name="Tsubouchi T."/>
            <person name="Morono Y."/>
            <person name="Uchiyama I."/>
            <person name="Ito T."/>
            <person name="Fujiyama A."/>
            <person name="Inagaki F."/>
            <person name="Takami H."/>
        </authorList>
    </citation>
    <scope>NUCLEOTIDE SEQUENCE</scope>
    <source>
        <strain evidence="2">Expedition CK06-06</strain>
    </source>
</reference>
<sequence>DKKKLANFNIVIMPDFFVDHFLTMNSFEEEFSRIQDICNQGGGNIPGIPQKIHHGGNAANTALALARLGIKSHLICRTDDFGLHLLQFFLGKSGVDLSGVKTNGKLAITTAMEFGEKHTNVLVGDTGSVSDFTFENLDENDLQTVSNSDIACVVNWTLNERGAELAKDVFGFAKKHNIKTFFDTGDPSHRKHDIPELIRNVLSNVNLDMLGLNENELLQYSRSITPNNDEDVISAAISFKEKIHARVDLHTASFACT</sequence>
<dbReference type="Gene3D" id="3.40.1190.20">
    <property type="match status" value="1"/>
</dbReference>
<gene>
    <name evidence="2" type="ORF">S12H4_43722</name>
</gene>
<dbReference type="AlphaFoldDB" id="X1V2T2"/>
<organism evidence="2">
    <name type="scientific">marine sediment metagenome</name>
    <dbReference type="NCBI Taxonomy" id="412755"/>
    <lineage>
        <taxon>unclassified sequences</taxon>
        <taxon>metagenomes</taxon>
        <taxon>ecological metagenomes</taxon>
    </lineage>
</organism>
<dbReference type="EMBL" id="BARW01026864">
    <property type="protein sequence ID" value="GAJ10132.1"/>
    <property type="molecule type" value="Genomic_DNA"/>
</dbReference>
<dbReference type="Pfam" id="PF00294">
    <property type="entry name" value="PfkB"/>
    <property type="match status" value="1"/>
</dbReference>